<dbReference type="CDD" id="cd14733">
    <property type="entry name" value="BACK"/>
    <property type="match status" value="1"/>
</dbReference>
<dbReference type="EnsemblMetazoa" id="AALB006915-RA">
    <property type="protein sequence ID" value="AALB006915-PA"/>
    <property type="gene ID" value="AALB006915"/>
</dbReference>
<reference evidence="2 3" key="1">
    <citation type="journal article" date="2017" name="G3 (Bethesda)">
        <title>The Physical Genome Mapping of Anopheles albimanus Corrected Scaffold Misassemblies and Identified Interarm Rearrangements in Genus Anopheles.</title>
        <authorList>
            <person name="Artemov G.N."/>
            <person name="Peery A.N."/>
            <person name="Jiang X."/>
            <person name="Tu Z."/>
            <person name="Stegniy V.N."/>
            <person name="Sharakhova M.V."/>
            <person name="Sharakhov I.V."/>
        </authorList>
    </citation>
    <scope>NUCLEOTIDE SEQUENCE [LARGE SCALE GENOMIC DNA]</scope>
    <source>
        <strain evidence="2 3">ALBI9_A</strain>
    </source>
</reference>
<dbReference type="RefSeq" id="XP_035781845.1">
    <property type="nucleotide sequence ID" value="XM_035925952.1"/>
</dbReference>
<dbReference type="RefSeq" id="XP_035781840.1">
    <property type="nucleotide sequence ID" value="XM_035925947.1"/>
</dbReference>
<dbReference type="GO" id="GO:0022008">
    <property type="term" value="P:neurogenesis"/>
    <property type="evidence" value="ECO:0007669"/>
    <property type="project" value="TreeGrafter"/>
</dbReference>
<dbReference type="SUPFAM" id="SSF54695">
    <property type="entry name" value="POZ domain"/>
    <property type="match status" value="1"/>
</dbReference>
<dbReference type="PANTHER" id="PTHR45774:SF9">
    <property type="entry name" value="LUTE, ISOFORM D"/>
    <property type="match status" value="1"/>
</dbReference>
<proteinExistence type="predicted"/>
<dbReference type="GO" id="GO:0005829">
    <property type="term" value="C:cytosol"/>
    <property type="evidence" value="ECO:0007669"/>
    <property type="project" value="TreeGrafter"/>
</dbReference>
<sequence>MDVSTEEASSSAATAAATAAARLASTGPADTSSAAQTHQSTLLNMFSTDSTIQSRRAQLFNNPLLADVKFLVGKSRTPIYGHKVMLATASEYFYVLLCGNFVESQMREILLEQVDPEGFLHLLRFIYGEEYEITFENIQILFDLSCRFMVTDLNVAVQKFLEDRLNKKNALQIMQINRIFAFRSIAERCTRMISTNPLFFFNNEDFTTIDKEMLVTIFRFRHINCTDDQLAGALDVWMQHNTTGEEDARMLHDLVKSDKRSYDCFRLYLFGSRQVVIGDEIGDFYFTIDSNTHISLYGIGVFVQSNVAVVNIDVRVYDEFDSEISNDQYEYENKQSGVVNVADLFFEELVMMPHIKYRISVDASPDVPFGQKFIMQYPSAHHPSIKLRISGPATGIHPVGLAYLYCKDYPDN</sequence>
<reference evidence="2" key="2">
    <citation type="submission" date="2022-08" db="UniProtKB">
        <authorList>
            <consortium name="EnsemblMetazoa"/>
        </authorList>
    </citation>
    <scope>IDENTIFICATION</scope>
    <source>
        <strain evidence="2">STECLA/ALBI9_A</strain>
    </source>
</reference>
<dbReference type="Proteomes" id="UP000069272">
    <property type="component" value="Chromosome X"/>
</dbReference>
<dbReference type="PROSITE" id="PS50097">
    <property type="entry name" value="BTB"/>
    <property type="match status" value="1"/>
</dbReference>
<dbReference type="Pfam" id="PF00651">
    <property type="entry name" value="BTB"/>
    <property type="match status" value="1"/>
</dbReference>
<evidence type="ECO:0000313" key="2">
    <source>
        <dbReference type="EnsemblMetazoa" id="AALB006915-PA"/>
    </source>
</evidence>
<name>A0A8W7JSA5_ANOAL</name>
<evidence type="ECO:0000259" key="1">
    <source>
        <dbReference type="PROSITE" id="PS50097"/>
    </source>
</evidence>
<protein>
    <recommendedName>
        <fullName evidence="1">BTB domain-containing protein</fullName>
    </recommendedName>
</protein>
<dbReference type="Gene3D" id="3.30.710.10">
    <property type="entry name" value="Potassium Channel Kv1.1, Chain A"/>
    <property type="match status" value="1"/>
</dbReference>
<keyword evidence="3" id="KW-1185">Reference proteome</keyword>
<dbReference type="CDD" id="cd18186">
    <property type="entry name" value="BTB_POZ_ZBTB_KLHL-like"/>
    <property type="match status" value="1"/>
</dbReference>
<dbReference type="InterPro" id="IPR011333">
    <property type="entry name" value="SKP1/BTB/POZ_sf"/>
</dbReference>
<organism evidence="2 3">
    <name type="scientific">Anopheles albimanus</name>
    <name type="common">New world malaria mosquito</name>
    <dbReference type="NCBI Taxonomy" id="7167"/>
    <lineage>
        <taxon>Eukaryota</taxon>
        <taxon>Metazoa</taxon>
        <taxon>Ecdysozoa</taxon>
        <taxon>Arthropoda</taxon>
        <taxon>Hexapoda</taxon>
        <taxon>Insecta</taxon>
        <taxon>Pterygota</taxon>
        <taxon>Neoptera</taxon>
        <taxon>Endopterygota</taxon>
        <taxon>Diptera</taxon>
        <taxon>Nematocera</taxon>
        <taxon>Culicoidea</taxon>
        <taxon>Culicidae</taxon>
        <taxon>Anophelinae</taxon>
        <taxon>Anopheles</taxon>
    </lineage>
</organism>
<dbReference type="GeneID" id="118461053"/>
<dbReference type="Gene3D" id="1.25.40.420">
    <property type="match status" value="1"/>
</dbReference>
<dbReference type="PANTHER" id="PTHR45774">
    <property type="entry name" value="BTB/POZ DOMAIN-CONTAINING"/>
    <property type="match status" value="1"/>
</dbReference>
<dbReference type="KEGG" id="aali:118461053"/>
<accession>A0A8W7JSA5</accession>
<evidence type="ECO:0000313" key="3">
    <source>
        <dbReference type="Proteomes" id="UP000069272"/>
    </source>
</evidence>
<dbReference type="AlphaFoldDB" id="A0A8W7JSA5"/>
<feature type="domain" description="BTB" evidence="1">
    <location>
        <begin position="66"/>
        <end position="135"/>
    </location>
</feature>
<dbReference type="SMART" id="SM00225">
    <property type="entry name" value="BTB"/>
    <property type="match status" value="1"/>
</dbReference>
<dbReference type="OrthoDB" id="7492888at2759"/>
<dbReference type="InterPro" id="IPR000210">
    <property type="entry name" value="BTB/POZ_dom"/>
</dbReference>